<accession>A0A1W1XVS9</accession>
<dbReference type="CDD" id="cd06261">
    <property type="entry name" value="TM_PBP2"/>
    <property type="match status" value="1"/>
</dbReference>
<evidence type="ECO:0000313" key="10">
    <source>
        <dbReference type="Proteomes" id="UP000192468"/>
    </source>
</evidence>
<dbReference type="Pfam" id="PF00528">
    <property type="entry name" value="BPD_transp_1"/>
    <property type="match status" value="1"/>
</dbReference>
<feature type="transmembrane region" description="Helical" evidence="7">
    <location>
        <begin position="272"/>
        <end position="294"/>
    </location>
</feature>
<protein>
    <submittedName>
        <fullName evidence="9">Carbohydrate ABC transporter membrane protein 1, CUT1 family (TC 3.A.1.1.-)</fullName>
    </submittedName>
</protein>
<feature type="transmembrane region" description="Helical" evidence="7">
    <location>
        <begin position="27"/>
        <end position="44"/>
    </location>
</feature>
<dbReference type="InterPro" id="IPR035906">
    <property type="entry name" value="MetI-like_sf"/>
</dbReference>
<keyword evidence="6 7" id="KW-0472">Membrane</keyword>
<dbReference type="Proteomes" id="UP000192468">
    <property type="component" value="Unassembled WGS sequence"/>
</dbReference>
<feature type="transmembrane region" description="Helical" evidence="7">
    <location>
        <begin position="217"/>
        <end position="237"/>
    </location>
</feature>
<evidence type="ECO:0000256" key="4">
    <source>
        <dbReference type="ARBA" id="ARBA00022692"/>
    </source>
</evidence>
<evidence type="ECO:0000259" key="8">
    <source>
        <dbReference type="PROSITE" id="PS50928"/>
    </source>
</evidence>
<comment type="subcellular location">
    <subcellularLocation>
        <location evidence="1 7">Cell membrane</location>
        <topology evidence="1 7">Multi-pass membrane protein</topology>
    </subcellularLocation>
</comment>
<dbReference type="EMBL" id="FWXH01000021">
    <property type="protein sequence ID" value="SMC28026.1"/>
    <property type="molecule type" value="Genomic_DNA"/>
</dbReference>
<dbReference type="SUPFAM" id="SSF161098">
    <property type="entry name" value="MetI-like"/>
    <property type="match status" value="1"/>
</dbReference>
<dbReference type="RefSeq" id="WP_084117391.1">
    <property type="nucleotide sequence ID" value="NZ_FWXH01000021.1"/>
</dbReference>
<dbReference type="STRING" id="1121291.SAMN02745134_03381"/>
<evidence type="ECO:0000256" key="1">
    <source>
        <dbReference type="ARBA" id="ARBA00004651"/>
    </source>
</evidence>
<gene>
    <name evidence="9" type="ORF">SAMN02745134_03381</name>
</gene>
<feature type="transmembrane region" description="Helical" evidence="7">
    <location>
        <begin position="163"/>
        <end position="186"/>
    </location>
</feature>
<dbReference type="PANTHER" id="PTHR30193:SF37">
    <property type="entry name" value="INNER MEMBRANE ABC TRANSPORTER PERMEASE PROTEIN YCJO"/>
    <property type="match status" value="1"/>
</dbReference>
<dbReference type="AlphaFoldDB" id="A0A1W1XVS9"/>
<keyword evidence="10" id="KW-1185">Reference proteome</keyword>
<evidence type="ECO:0000313" key="9">
    <source>
        <dbReference type="EMBL" id="SMC28026.1"/>
    </source>
</evidence>
<evidence type="ECO:0000256" key="2">
    <source>
        <dbReference type="ARBA" id="ARBA00022448"/>
    </source>
</evidence>
<dbReference type="GO" id="GO:0005886">
    <property type="term" value="C:plasma membrane"/>
    <property type="evidence" value="ECO:0007669"/>
    <property type="project" value="UniProtKB-SubCell"/>
</dbReference>
<sequence length="304" mass="34147">MQEVRSIIVDNKHEKAVKRNIFTVAEPYLYLVPCLLIFIIFTYFPFIKTIYLSLVTTNAIGEVSSFVGLSNYIELFKSEAFINSIVVTLKFVIITTIPSILIGLFTALLTNNKLKFKGFFTTLYAMPMAVSSASAAIIWMLLFNPSIGLINYILGVKIGWFTSSFWGLMAVSIVTIWLNACVNYIFITTGLKNIPKELYESASIDGAGYFRVLKSIILPYLSPTLFFVMIINIINAFQTFGPINIMTSGGPGNATNVLVFSIYRDAFFNNKFGAASAESIILFLIMLVITLFQFKYEKSKVFYQ</sequence>
<dbReference type="InterPro" id="IPR000515">
    <property type="entry name" value="MetI-like"/>
</dbReference>
<organism evidence="9 10">
    <name type="scientific">Clostridium acidisoli DSM 12555</name>
    <dbReference type="NCBI Taxonomy" id="1121291"/>
    <lineage>
        <taxon>Bacteria</taxon>
        <taxon>Bacillati</taxon>
        <taxon>Bacillota</taxon>
        <taxon>Clostridia</taxon>
        <taxon>Eubacteriales</taxon>
        <taxon>Clostridiaceae</taxon>
        <taxon>Clostridium</taxon>
    </lineage>
</organism>
<dbReference type="PANTHER" id="PTHR30193">
    <property type="entry name" value="ABC TRANSPORTER PERMEASE PROTEIN"/>
    <property type="match status" value="1"/>
</dbReference>
<dbReference type="GO" id="GO:0055085">
    <property type="term" value="P:transmembrane transport"/>
    <property type="evidence" value="ECO:0007669"/>
    <property type="project" value="InterPro"/>
</dbReference>
<proteinExistence type="inferred from homology"/>
<keyword evidence="2 7" id="KW-0813">Transport</keyword>
<keyword evidence="3" id="KW-1003">Cell membrane</keyword>
<evidence type="ECO:0000256" key="6">
    <source>
        <dbReference type="ARBA" id="ARBA00023136"/>
    </source>
</evidence>
<evidence type="ECO:0000256" key="7">
    <source>
        <dbReference type="RuleBase" id="RU363032"/>
    </source>
</evidence>
<comment type="similarity">
    <text evidence="7">Belongs to the binding-protein-dependent transport system permease family.</text>
</comment>
<evidence type="ECO:0000256" key="5">
    <source>
        <dbReference type="ARBA" id="ARBA00022989"/>
    </source>
</evidence>
<dbReference type="PROSITE" id="PS50928">
    <property type="entry name" value="ABC_TM1"/>
    <property type="match status" value="1"/>
</dbReference>
<name>A0A1W1XVS9_9CLOT</name>
<dbReference type="Gene3D" id="1.10.3720.10">
    <property type="entry name" value="MetI-like"/>
    <property type="match status" value="1"/>
</dbReference>
<keyword evidence="4 7" id="KW-0812">Transmembrane</keyword>
<feature type="transmembrane region" description="Helical" evidence="7">
    <location>
        <begin position="121"/>
        <end position="143"/>
    </location>
</feature>
<feature type="domain" description="ABC transmembrane type-1" evidence="8">
    <location>
        <begin position="85"/>
        <end position="293"/>
    </location>
</feature>
<dbReference type="InterPro" id="IPR051393">
    <property type="entry name" value="ABC_transporter_permease"/>
</dbReference>
<keyword evidence="5 7" id="KW-1133">Transmembrane helix</keyword>
<reference evidence="9 10" key="1">
    <citation type="submission" date="2017-04" db="EMBL/GenBank/DDBJ databases">
        <authorList>
            <person name="Afonso C.L."/>
            <person name="Miller P.J."/>
            <person name="Scott M.A."/>
            <person name="Spackman E."/>
            <person name="Goraichik I."/>
            <person name="Dimitrov K.M."/>
            <person name="Suarez D.L."/>
            <person name="Swayne D.E."/>
        </authorList>
    </citation>
    <scope>NUCLEOTIDE SEQUENCE [LARGE SCALE GENOMIC DNA]</scope>
    <source>
        <strain evidence="9 10">DSM 12555</strain>
    </source>
</reference>
<evidence type="ECO:0000256" key="3">
    <source>
        <dbReference type="ARBA" id="ARBA00022475"/>
    </source>
</evidence>
<feature type="transmembrane region" description="Helical" evidence="7">
    <location>
        <begin position="85"/>
        <end position="109"/>
    </location>
</feature>